<dbReference type="OrthoDB" id="9784671at2"/>
<feature type="transmembrane region" description="Helical" evidence="8">
    <location>
        <begin position="287"/>
        <end position="305"/>
    </location>
</feature>
<feature type="transmembrane region" description="Helical" evidence="8">
    <location>
        <begin position="260"/>
        <end position="280"/>
    </location>
</feature>
<dbReference type="EMBL" id="FSQW01000001">
    <property type="protein sequence ID" value="SIN60817.1"/>
    <property type="molecule type" value="Genomic_DNA"/>
</dbReference>
<dbReference type="InterPro" id="IPR051449">
    <property type="entry name" value="ABC-2_transporter_component"/>
</dbReference>
<evidence type="ECO:0000256" key="1">
    <source>
        <dbReference type="ARBA" id="ARBA00004651"/>
    </source>
</evidence>
<reference evidence="11" key="1">
    <citation type="submission" date="2016-11" db="EMBL/GenBank/DDBJ databases">
        <authorList>
            <person name="Varghese N."/>
            <person name="Submissions S."/>
        </authorList>
    </citation>
    <scope>NUCLEOTIDE SEQUENCE [LARGE SCALE GENOMIC DNA]</scope>
    <source>
        <strain evidence="11">DSM 22363</strain>
    </source>
</reference>
<evidence type="ECO:0000256" key="4">
    <source>
        <dbReference type="ARBA" id="ARBA00022475"/>
    </source>
</evidence>
<dbReference type="InterPro" id="IPR047817">
    <property type="entry name" value="ABC2_TM_bact-type"/>
</dbReference>
<keyword evidence="11" id="KW-1185">Reference proteome</keyword>
<feature type="transmembrane region" description="Helical" evidence="8">
    <location>
        <begin position="344"/>
        <end position="366"/>
    </location>
</feature>
<dbReference type="RefSeq" id="WP_074203776.1">
    <property type="nucleotide sequence ID" value="NZ_FSQW01000001.1"/>
</dbReference>
<evidence type="ECO:0000256" key="8">
    <source>
        <dbReference type="SAM" id="Phobius"/>
    </source>
</evidence>
<evidence type="ECO:0000256" key="5">
    <source>
        <dbReference type="ARBA" id="ARBA00022692"/>
    </source>
</evidence>
<name>A0A1N6CQM3_9SPHN</name>
<feature type="domain" description="ABC transmembrane type-2" evidence="9">
    <location>
        <begin position="129"/>
        <end position="369"/>
    </location>
</feature>
<gene>
    <name evidence="10" type="ORF">SAMN02745824_0749</name>
</gene>
<evidence type="ECO:0000256" key="2">
    <source>
        <dbReference type="ARBA" id="ARBA00007783"/>
    </source>
</evidence>
<dbReference type="STRING" id="1123272.SAMN02745824_0749"/>
<keyword evidence="4" id="KW-1003">Cell membrane</keyword>
<evidence type="ECO:0000256" key="6">
    <source>
        <dbReference type="ARBA" id="ARBA00022989"/>
    </source>
</evidence>
<dbReference type="Pfam" id="PF12698">
    <property type="entry name" value="ABC2_membrane_3"/>
    <property type="match status" value="1"/>
</dbReference>
<sequence>MSGRIGPLIIKEALAVLRDRRARLMLIAPPIIQLLLFSFASTLDVNHARIVVLNQDQGAASTEIIRQIQGSKNVADVTQVQAEYQIEQAIRAQDALAGIKFSEDFSSRVAAGETAEIRVVLDGRKSNAAQIFNGYLVRIAQNAAITLTVENRGGSETAREDVAIIHAYNPNLEEFWHVLPSLLGILACMTTLSISAQSVARERELGTFEQLLVTPLKLHEILIGKAVPAIFVGLANATLFVVATIWLFDVPLQGSIFTLYFALTFFVLAVVGVGLLISSLSTTQQQAFLGTFIFLTPAVLLSGYASPIDNTPFWMERLSMANPVRHMTTIAHGVFLKDTSFQQILASVFPLMVIAAISLTSAAWLFRRRME</sequence>
<evidence type="ECO:0000256" key="3">
    <source>
        <dbReference type="ARBA" id="ARBA00022448"/>
    </source>
</evidence>
<accession>A0A1N6CQM3</accession>
<evidence type="ECO:0000313" key="11">
    <source>
        <dbReference type="Proteomes" id="UP000185192"/>
    </source>
</evidence>
<keyword evidence="7 8" id="KW-0472">Membrane</keyword>
<dbReference type="GO" id="GO:0005886">
    <property type="term" value="C:plasma membrane"/>
    <property type="evidence" value="ECO:0007669"/>
    <property type="project" value="UniProtKB-SubCell"/>
</dbReference>
<comment type="similarity">
    <text evidence="2">Belongs to the ABC-2 integral membrane protein family.</text>
</comment>
<dbReference type="Proteomes" id="UP000185192">
    <property type="component" value="Unassembled WGS sequence"/>
</dbReference>
<dbReference type="Gene3D" id="3.40.1710.10">
    <property type="entry name" value="abc type-2 transporter like domain"/>
    <property type="match status" value="1"/>
</dbReference>
<evidence type="ECO:0000256" key="7">
    <source>
        <dbReference type="ARBA" id="ARBA00023136"/>
    </source>
</evidence>
<dbReference type="InterPro" id="IPR013525">
    <property type="entry name" value="ABC2_TM"/>
</dbReference>
<dbReference type="PANTHER" id="PTHR30294">
    <property type="entry name" value="MEMBRANE COMPONENT OF ABC TRANSPORTER YHHJ-RELATED"/>
    <property type="match status" value="1"/>
</dbReference>
<feature type="transmembrane region" description="Helical" evidence="8">
    <location>
        <begin position="226"/>
        <end position="248"/>
    </location>
</feature>
<evidence type="ECO:0000259" key="9">
    <source>
        <dbReference type="PROSITE" id="PS51012"/>
    </source>
</evidence>
<dbReference type="PANTHER" id="PTHR30294:SF44">
    <property type="entry name" value="MULTIDRUG ABC TRANSPORTER PERMEASE YBHR-RELATED"/>
    <property type="match status" value="1"/>
</dbReference>
<dbReference type="PROSITE" id="PS51012">
    <property type="entry name" value="ABC_TM2"/>
    <property type="match status" value="1"/>
</dbReference>
<evidence type="ECO:0000313" key="10">
    <source>
        <dbReference type="EMBL" id="SIN60817.1"/>
    </source>
</evidence>
<dbReference type="GO" id="GO:0140359">
    <property type="term" value="F:ABC-type transporter activity"/>
    <property type="evidence" value="ECO:0007669"/>
    <property type="project" value="InterPro"/>
</dbReference>
<comment type="subcellular location">
    <subcellularLocation>
        <location evidence="1">Cell membrane</location>
        <topology evidence="1">Multi-pass membrane protein</topology>
    </subcellularLocation>
</comment>
<keyword evidence="3" id="KW-0813">Transport</keyword>
<proteinExistence type="inferred from homology"/>
<keyword evidence="5 8" id="KW-0812">Transmembrane</keyword>
<keyword evidence="6 8" id="KW-1133">Transmembrane helix</keyword>
<organism evidence="10 11">
    <name type="scientific">Parasphingorhabdus marina DSM 22363</name>
    <dbReference type="NCBI Taxonomy" id="1123272"/>
    <lineage>
        <taxon>Bacteria</taxon>
        <taxon>Pseudomonadati</taxon>
        <taxon>Pseudomonadota</taxon>
        <taxon>Alphaproteobacteria</taxon>
        <taxon>Sphingomonadales</taxon>
        <taxon>Sphingomonadaceae</taxon>
        <taxon>Parasphingorhabdus</taxon>
    </lineage>
</organism>
<protein>
    <submittedName>
        <fullName evidence="10">ABC-2 type transport system permease protein</fullName>
    </submittedName>
</protein>
<dbReference type="AlphaFoldDB" id="A0A1N6CQM3"/>